<comment type="similarity">
    <text evidence="1">Belongs to the UPF0213 family.</text>
</comment>
<feature type="domain" description="GIY-YIG" evidence="2">
    <location>
        <begin position="4"/>
        <end position="79"/>
    </location>
</feature>
<evidence type="ECO:0000259" key="2">
    <source>
        <dbReference type="PROSITE" id="PS50164"/>
    </source>
</evidence>
<evidence type="ECO:0000256" key="1">
    <source>
        <dbReference type="ARBA" id="ARBA00007435"/>
    </source>
</evidence>
<gene>
    <name evidence="3" type="ORF">D4A47_06810</name>
</gene>
<dbReference type="EMBL" id="RCHT01000008">
    <property type="protein sequence ID" value="RLL11606.1"/>
    <property type="molecule type" value="Genomic_DNA"/>
</dbReference>
<dbReference type="CDD" id="cd10456">
    <property type="entry name" value="GIY-YIG_UPF0213"/>
    <property type="match status" value="1"/>
</dbReference>
<keyword evidence="4" id="KW-1185">Reference proteome</keyword>
<dbReference type="SUPFAM" id="SSF82771">
    <property type="entry name" value="GIY-YIG endonuclease"/>
    <property type="match status" value="1"/>
</dbReference>
<dbReference type="PANTHER" id="PTHR34477">
    <property type="entry name" value="UPF0213 PROTEIN YHBQ"/>
    <property type="match status" value="1"/>
</dbReference>
<organism evidence="3 4">
    <name type="scientific">Anaerotruncus massiliensis</name>
    <name type="common">ex Liu et al. 2021</name>
    <dbReference type="NCBI Taxonomy" id="2321404"/>
    <lineage>
        <taxon>Bacteria</taxon>
        <taxon>Bacillati</taxon>
        <taxon>Bacillota</taxon>
        <taxon>Clostridia</taxon>
        <taxon>Eubacteriales</taxon>
        <taxon>Oscillospiraceae</taxon>
        <taxon>Anaerotruncus</taxon>
    </lineage>
</organism>
<comment type="caution">
    <text evidence="3">The sequence shown here is derived from an EMBL/GenBank/DDBJ whole genome shotgun (WGS) entry which is preliminary data.</text>
</comment>
<dbReference type="AlphaFoldDB" id="A0A498CQS9"/>
<dbReference type="PROSITE" id="PS50164">
    <property type="entry name" value="GIY_YIG"/>
    <property type="match status" value="1"/>
</dbReference>
<proteinExistence type="inferred from homology"/>
<dbReference type="Pfam" id="PF01541">
    <property type="entry name" value="GIY-YIG"/>
    <property type="match status" value="1"/>
</dbReference>
<dbReference type="Proteomes" id="UP000276301">
    <property type="component" value="Unassembled WGS sequence"/>
</dbReference>
<dbReference type="InterPro" id="IPR050190">
    <property type="entry name" value="UPF0213_domain"/>
</dbReference>
<protein>
    <submittedName>
        <fullName evidence="3">GIY-YIG nuclease family protein</fullName>
    </submittedName>
</protein>
<evidence type="ECO:0000313" key="3">
    <source>
        <dbReference type="EMBL" id="RLL11606.1"/>
    </source>
</evidence>
<accession>A0A498CQS9</accession>
<reference evidence="3 4" key="1">
    <citation type="submission" date="2018-10" db="EMBL/GenBank/DDBJ databases">
        <title>Anaerotruncus faecis sp. nov., isolated from human feces.</title>
        <authorList>
            <person name="Wang Y.-J."/>
        </authorList>
    </citation>
    <scope>NUCLEOTIDE SEQUENCE [LARGE SCALE GENOMIC DNA]</scope>
    <source>
        <strain evidence="3 4">22A2-44</strain>
    </source>
</reference>
<evidence type="ECO:0000313" key="4">
    <source>
        <dbReference type="Proteomes" id="UP000276301"/>
    </source>
</evidence>
<dbReference type="Gene3D" id="3.40.1440.10">
    <property type="entry name" value="GIY-YIG endonuclease"/>
    <property type="match status" value="1"/>
</dbReference>
<dbReference type="RefSeq" id="WP_121586711.1">
    <property type="nucleotide sequence ID" value="NZ_RCHT01000008.1"/>
</dbReference>
<dbReference type="InterPro" id="IPR035901">
    <property type="entry name" value="GIY-YIG_endonuc_sf"/>
</dbReference>
<dbReference type="PANTHER" id="PTHR34477:SF1">
    <property type="entry name" value="UPF0213 PROTEIN YHBQ"/>
    <property type="match status" value="1"/>
</dbReference>
<name>A0A498CQS9_9FIRM</name>
<dbReference type="InterPro" id="IPR000305">
    <property type="entry name" value="GIY-YIG_endonuc"/>
</dbReference>
<sequence length="96" mass="10777">MENGTCYAYLLRCADGTLYAGWTNDPAARLAAHNDGRGAKYTRGRLPVEMVYREAFDTRAEAMRREWELKQMTRAQKLALIAHGAGRPPSSQKGIF</sequence>